<dbReference type="Gene3D" id="1.10.357.10">
    <property type="entry name" value="Tetracycline Repressor, domain 2"/>
    <property type="match status" value="1"/>
</dbReference>
<dbReference type="InterPro" id="IPR050109">
    <property type="entry name" value="HTH-type_TetR-like_transc_reg"/>
</dbReference>
<dbReference type="PANTHER" id="PTHR30055">
    <property type="entry name" value="HTH-TYPE TRANSCRIPTIONAL REGULATOR RUTR"/>
    <property type="match status" value="1"/>
</dbReference>
<feature type="DNA-binding region" description="H-T-H motif" evidence="4">
    <location>
        <begin position="22"/>
        <end position="41"/>
    </location>
</feature>
<comment type="caution">
    <text evidence="6">The sequence shown here is derived from an EMBL/GenBank/DDBJ whole genome shotgun (WGS) entry which is preliminary data.</text>
</comment>
<dbReference type="Pfam" id="PF13305">
    <property type="entry name" value="TetR_C_33"/>
    <property type="match status" value="1"/>
</dbReference>
<dbReference type="InterPro" id="IPR001647">
    <property type="entry name" value="HTH_TetR"/>
</dbReference>
<proteinExistence type="predicted"/>
<sequence length="217" mass="22757">MRTELIEAAIRLLEQDGPEALQTRRVAAAAGASTMTVYTHFGGMTGLLDAVAAEAFSRFGAALGAAAFTDDPVADFFVMGRAYREYALANPQRYRLMFGLTAPGAGKPGYVMDLTTETPDDAVGADTFGHAITAAERMIAGGHIRSDPPRQVAARLWALLHGAILLEMAGHFGAEGQSAATVLGPATYDLLVGMGASRERLEQSALEANRRTGKGAG</sequence>
<dbReference type="PANTHER" id="PTHR30055:SF209">
    <property type="entry name" value="POSSIBLE TRANSCRIPTIONAL REGULATORY PROTEIN (PROBABLY TETR-FAMILY)"/>
    <property type="match status" value="1"/>
</dbReference>
<evidence type="ECO:0000256" key="2">
    <source>
        <dbReference type="ARBA" id="ARBA00023125"/>
    </source>
</evidence>
<reference evidence="6 7" key="1">
    <citation type="submission" date="2021-01" db="EMBL/GenBank/DDBJ databases">
        <title>WGS of actinomycetes isolated from Thailand.</title>
        <authorList>
            <person name="Thawai C."/>
        </authorList>
    </citation>
    <scope>NUCLEOTIDE SEQUENCE [LARGE SCALE GENOMIC DNA]</scope>
    <source>
        <strain evidence="6 7">LPG 2</strain>
    </source>
</reference>
<dbReference type="Pfam" id="PF00440">
    <property type="entry name" value="TetR_N"/>
    <property type="match status" value="1"/>
</dbReference>
<evidence type="ECO:0000256" key="1">
    <source>
        <dbReference type="ARBA" id="ARBA00023015"/>
    </source>
</evidence>
<dbReference type="EMBL" id="JAERRJ010000007">
    <property type="protein sequence ID" value="MBL1076627.1"/>
    <property type="molecule type" value="Genomic_DNA"/>
</dbReference>
<evidence type="ECO:0000256" key="4">
    <source>
        <dbReference type="PROSITE-ProRule" id="PRU00335"/>
    </source>
</evidence>
<evidence type="ECO:0000313" key="7">
    <source>
        <dbReference type="Proteomes" id="UP000602198"/>
    </source>
</evidence>
<evidence type="ECO:0000259" key="5">
    <source>
        <dbReference type="PROSITE" id="PS50977"/>
    </source>
</evidence>
<dbReference type="SUPFAM" id="SSF46689">
    <property type="entry name" value="Homeodomain-like"/>
    <property type="match status" value="1"/>
</dbReference>
<dbReference type="PROSITE" id="PS50977">
    <property type="entry name" value="HTH_TETR_2"/>
    <property type="match status" value="1"/>
</dbReference>
<dbReference type="InterPro" id="IPR025996">
    <property type="entry name" value="MT1864/Rv1816-like_C"/>
</dbReference>
<keyword evidence="2 4" id="KW-0238">DNA-binding</keyword>
<protein>
    <submittedName>
        <fullName evidence="6">TetR/AcrR family transcriptional regulator</fullName>
    </submittedName>
</protein>
<name>A0ABS1M7K7_9NOCA</name>
<gene>
    <name evidence="6" type="ORF">JK358_19700</name>
</gene>
<dbReference type="Proteomes" id="UP000602198">
    <property type="component" value="Unassembled WGS sequence"/>
</dbReference>
<accession>A0ABS1M7K7</accession>
<keyword evidence="1" id="KW-0805">Transcription regulation</keyword>
<evidence type="ECO:0000256" key="3">
    <source>
        <dbReference type="ARBA" id="ARBA00023163"/>
    </source>
</evidence>
<feature type="domain" description="HTH tetR-type" evidence="5">
    <location>
        <begin position="1"/>
        <end position="59"/>
    </location>
</feature>
<dbReference type="PRINTS" id="PR00455">
    <property type="entry name" value="HTHTETR"/>
</dbReference>
<evidence type="ECO:0000313" key="6">
    <source>
        <dbReference type="EMBL" id="MBL1076627.1"/>
    </source>
</evidence>
<dbReference type="SUPFAM" id="SSF48498">
    <property type="entry name" value="Tetracyclin repressor-like, C-terminal domain"/>
    <property type="match status" value="1"/>
</dbReference>
<keyword evidence="7" id="KW-1185">Reference proteome</keyword>
<organism evidence="6 7">
    <name type="scientific">Nocardia acididurans</name>
    <dbReference type="NCBI Taxonomy" id="2802282"/>
    <lineage>
        <taxon>Bacteria</taxon>
        <taxon>Bacillati</taxon>
        <taxon>Actinomycetota</taxon>
        <taxon>Actinomycetes</taxon>
        <taxon>Mycobacteriales</taxon>
        <taxon>Nocardiaceae</taxon>
        <taxon>Nocardia</taxon>
    </lineage>
</organism>
<dbReference type="InterPro" id="IPR036271">
    <property type="entry name" value="Tet_transcr_reg_TetR-rel_C_sf"/>
</dbReference>
<dbReference type="InterPro" id="IPR009057">
    <property type="entry name" value="Homeodomain-like_sf"/>
</dbReference>
<keyword evidence="3" id="KW-0804">Transcription</keyword>